<dbReference type="Pfam" id="PF12796">
    <property type="entry name" value="Ank_2"/>
    <property type="match status" value="1"/>
</dbReference>
<reference evidence="12" key="1">
    <citation type="submission" date="2018-08" db="EMBL/GenBank/DDBJ databases">
        <authorList>
            <person name="Cornetti L."/>
        </authorList>
    </citation>
    <scope>NUCLEOTIDE SEQUENCE</scope>
    <source>
        <strain evidence="12">OM-SAIQ-clone2</strain>
    </source>
</reference>
<dbReference type="PROSITE" id="PS01360">
    <property type="entry name" value="ZF_MYND_1"/>
    <property type="match status" value="1"/>
</dbReference>
<dbReference type="Gene3D" id="1.25.40.20">
    <property type="entry name" value="Ankyrin repeat-containing domain"/>
    <property type="match status" value="1"/>
</dbReference>
<evidence type="ECO:0000256" key="10">
    <source>
        <dbReference type="PROSITE-ProRule" id="PRU00134"/>
    </source>
</evidence>
<dbReference type="EMBL" id="LR003320">
    <property type="protein sequence ID" value="SVE72939.1"/>
    <property type="molecule type" value="mRNA"/>
</dbReference>
<dbReference type="SUPFAM" id="SSF48403">
    <property type="entry name" value="Ankyrin repeat"/>
    <property type="match status" value="1"/>
</dbReference>
<dbReference type="PANTHER" id="PTHR24150:SF8">
    <property type="entry name" value="ANKYRIN REPEAT AND MYND DOMAIN-CONTAINING PROTEIN 2"/>
    <property type="match status" value="1"/>
</dbReference>
<comment type="subcellular location">
    <subcellularLocation>
        <location evidence="1">Cell projection</location>
        <location evidence="1">Cilium</location>
    </subcellularLocation>
</comment>
<feature type="repeat" description="ANK" evidence="9">
    <location>
        <begin position="81"/>
        <end position="113"/>
    </location>
</feature>
<gene>
    <name evidence="12" type="primary">EOG090X06BA</name>
</gene>
<dbReference type="InterPro" id="IPR052452">
    <property type="entry name" value="Ankyrin-MYND_dom_contain_2"/>
</dbReference>
<evidence type="ECO:0000259" key="11">
    <source>
        <dbReference type="PROSITE" id="PS50865"/>
    </source>
</evidence>
<dbReference type="Gene3D" id="6.10.140.2220">
    <property type="match status" value="1"/>
</dbReference>
<keyword evidence="7" id="KW-0969">Cilium</keyword>
<keyword evidence="5" id="KW-0862">Zinc</keyword>
<keyword evidence="8" id="KW-0966">Cell projection</keyword>
<name>A0A4Y7LZR7_9CRUS</name>
<evidence type="ECO:0000256" key="7">
    <source>
        <dbReference type="ARBA" id="ARBA00023069"/>
    </source>
</evidence>
<evidence type="ECO:0000313" key="12">
    <source>
        <dbReference type="EMBL" id="SVE72939.1"/>
    </source>
</evidence>
<sequence length="392" mass="44400">MMFYKKKVWLSLACFIKAIDKITCDDVAGLQELLKSHEVEIEDVDDHGMTLLQHAAFKGKKDLCQLLLDLGSDPNGGNHEHKYTALHFAALSGNLDICQQLLSYGSKPDVKNSVGRTASQMAAFVGNHAVVSIINNFIPRTDIEHYTVASNDQAEPKLPPAAAPALHKFVMQVNLHPVHLLFTIQKLPLIFYNLIKVKNVLELLSENEMKRGHEANEILSLKYHYLRFLVDRIAKEQQQHPDKPVVELISQFVKAFLKQRSSDGFPEYMDSFIRESIRTFPLKETTVFRQLLVNLSKTKQDSDSPLALSLLTSCINGQRGFQDDDSCATCGQEKVPSKCSICKSVQYCNRDCQKIHWFIHKKECDKLAKQFKNLEIKSQDSQTKAANPEVKE</sequence>
<keyword evidence="2" id="KW-0479">Metal-binding</keyword>
<dbReference type="GO" id="GO:0008270">
    <property type="term" value="F:zinc ion binding"/>
    <property type="evidence" value="ECO:0007669"/>
    <property type="project" value="UniProtKB-KW"/>
</dbReference>
<dbReference type="InterPro" id="IPR002110">
    <property type="entry name" value="Ankyrin_rpt"/>
</dbReference>
<dbReference type="SMART" id="SM00248">
    <property type="entry name" value="ANK"/>
    <property type="match status" value="2"/>
</dbReference>
<evidence type="ECO:0000256" key="4">
    <source>
        <dbReference type="ARBA" id="ARBA00022771"/>
    </source>
</evidence>
<proteinExistence type="evidence at transcript level"/>
<dbReference type="InterPro" id="IPR036770">
    <property type="entry name" value="Ankyrin_rpt-contain_sf"/>
</dbReference>
<keyword evidence="4 10" id="KW-0863">Zinc-finger</keyword>
<dbReference type="PANTHER" id="PTHR24150">
    <property type="entry name" value="ANKYRIN REPEAT AND MYND DOMAIN-CONTAINING PROTEIN 2"/>
    <property type="match status" value="1"/>
</dbReference>
<evidence type="ECO:0000256" key="2">
    <source>
        <dbReference type="ARBA" id="ARBA00022723"/>
    </source>
</evidence>
<keyword evidence="6 9" id="KW-0040">ANK repeat</keyword>
<evidence type="ECO:0000256" key="1">
    <source>
        <dbReference type="ARBA" id="ARBA00004138"/>
    </source>
</evidence>
<feature type="repeat" description="ANK" evidence="9">
    <location>
        <begin position="47"/>
        <end position="79"/>
    </location>
</feature>
<evidence type="ECO:0000256" key="5">
    <source>
        <dbReference type="ARBA" id="ARBA00022833"/>
    </source>
</evidence>
<evidence type="ECO:0000256" key="9">
    <source>
        <dbReference type="PROSITE-ProRule" id="PRU00023"/>
    </source>
</evidence>
<evidence type="ECO:0000256" key="6">
    <source>
        <dbReference type="ARBA" id="ARBA00023043"/>
    </source>
</evidence>
<evidence type="ECO:0000256" key="3">
    <source>
        <dbReference type="ARBA" id="ARBA00022737"/>
    </source>
</evidence>
<dbReference type="GO" id="GO:0005929">
    <property type="term" value="C:cilium"/>
    <property type="evidence" value="ECO:0007669"/>
    <property type="project" value="UniProtKB-SubCell"/>
</dbReference>
<dbReference type="AlphaFoldDB" id="A0A4Y7LZR7"/>
<accession>A0A4Y7LZR7</accession>
<evidence type="ECO:0000256" key="8">
    <source>
        <dbReference type="ARBA" id="ARBA00023273"/>
    </source>
</evidence>
<dbReference type="PROSITE" id="PS50865">
    <property type="entry name" value="ZF_MYND_2"/>
    <property type="match status" value="1"/>
</dbReference>
<dbReference type="PROSITE" id="PS50297">
    <property type="entry name" value="ANK_REP_REGION"/>
    <property type="match status" value="2"/>
</dbReference>
<keyword evidence="3" id="KW-0677">Repeat</keyword>
<dbReference type="Pfam" id="PF01753">
    <property type="entry name" value="zf-MYND"/>
    <property type="match status" value="1"/>
</dbReference>
<dbReference type="PROSITE" id="PS50088">
    <property type="entry name" value="ANK_REPEAT"/>
    <property type="match status" value="2"/>
</dbReference>
<dbReference type="SUPFAM" id="SSF144232">
    <property type="entry name" value="HIT/MYND zinc finger-like"/>
    <property type="match status" value="1"/>
</dbReference>
<organism evidence="12">
    <name type="scientific">Ceriodaphnia reticulata</name>
    <dbReference type="NCBI Taxonomy" id="302197"/>
    <lineage>
        <taxon>Eukaryota</taxon>
        <taxon>Metazoa</taxon>
        <taxon>Ecdysozoa</taxon>
        <taxon>Arthropoda</taxon>
        <taxon>Crustacea</taxon>
        <taxon>Branchiopoda</taxon>
        <taxon>Diplostraca</taxon>
        <taxon>Cladocera</taxon>
        <taxon>Anomopoda</taxon>
        <taxon>Daphniidae</taxon>
        <taxon>Ceriodaphnia</taxon>
    </lineage>
</organism>
<feature type="domain" description="MYND-type" evidence="11">
    <location>
        <begin position="327"/>
        <end position="364"/>
    </location>
</feature>
<dbReference type="InterPro" id="IPR002893">
    <property type="entry name" value="Znf_MYND"/>
</dbReference>
<protein>
    <submittedName>
        <fullName evidence="12">EOG090X06BA</fullName>
    </submittedName>
</protein>